<keyword evidence="3" id="KW-1185">Reference proteome</keyword>
<evidence type="ECO:0000313" key="1">
    <source>
        <dbReference type="EMBL" id="PNR47254.1"/>
    </source>
</evidence>
<dbReference type="EMBL" id="ABEU02000010">
    <property type="protein sequence ID" value="PNR47254.1"/>
    <property type="molecule type" value="Genomic_DNA"/>
</dbReference>
<dbReference type="EnsemblPlants" id="Pp3c10_25779V3.1">
    <property type="protein sequence ID" value="PAC:32902091.CDS.1"/>
    <property type="gene ID" value="Pp3c10_25779"/>
</dbReference>
<name>A0A2K1K0F2_PHYPA</name>
<gene>
    <name evidence="1" type="ORF">PHYPA_014375</name>
</gene>
<accession>A0A2K1K0F2</accession>
<reference evidence="1 3" key="2">
    <citation type="journal article" date="2018" name="Plant J.">
        <title>The Physcomitrella patens chromosome-scale assembly reveals moss genome structure and evolution.</title>
        <authorList>
            <person name="Lang D."/>
            <person name="Ullrich K.K."/>
            <person name="Murat F."/>
            <person name="Fuchs J."/>
            <person name="Jenkins J."/>
            <person name="Haas F.B."/>
            <person name="Piednoel M."/>
            <person name="Gundlach H."/>
            <person name="Van Bel M."/>
            <person name="Meyberg R."/>
            <person name="Vives C."/>
            <person name="Morata J."/>
            <person name="Symeonidi A."/>
            <person name="Hiss M."/>
            <person name="Muchero W."/>
            <person name="Kamisugi Y."/>
            <person name="Saleh O."/>
            <person name="Blanc G."/>
            <person name="Decker E.L."/>
            <person name="van Gessel N."/>
            <person name="Grimwood J."/>
            <person name="Hayes R.D."/>
            <person name="Graham S.W."/>
            <person name="Gunter L.E."/>
            <person name="McDaniel S.F."/>
            <person name="Hoernstein S.N.W."/>
            <person name="Larsson A."/>
            <person name="Li F.W."/>
            <person name="Perroud P.F."/>
            <person name="Phillips J."/>
            <person name="Ranjan P."/>
            <person name="Rokshar D.S."/>
            <person name="Rothfels C.J."/>
            <person name="Schneider L."/>
            <person name="Shu S."/>
            <person name="Stevenson D.W."/>
            <person name="Thummler F."/>
            <person name="Tillich M."/>
            <person name="Villarreal Aguilar J.C."/>
            <person name="Widiez T."/>
            <person name="Wong G.K."/>
            <person name="Wymore A."/>
            <person name="Zhang Y."/>
            <person name="Zimmer A.D."/>
            <person name="Quatrano R.S."/>
            <person name="Mayer K.F.X."/>
            <person name="Goodstein D."/>
            <person name="Casacuberta J.M."/>
            <person name="Vandepoele K."/>
            <person name="Reski R."/>
            <person name="Cuming A.C."/>
            <person name="Tuskan G.A."/>
            <person name="Maumus F."/>
            <person name="Salse J."/>
            <person name="Schmutz J."/>
            <person name="Rensing S.A."/>
        </authorList>
    </citation>
    <scope>NUCLEOTIDE SEQUENCE [LARGE SCALE GENOMIC DNA]</scope>
    <source>
        <strain evidence="2 3">cv. Gransden 2004</strain>
    </source>
</reference>
<reference evidence="2" key="3">
    <citation type="submission" date="2020-12" db="UniProtKB">
        <authorList>
            <consortium name="EnsemblPlants"/>
        </authorList>
    </citation>
    <scope>IDENTIFICATION</scope>
</reference>
<dbReference type="Gramene" id="Pp3c10_25779V3.1">
    <property type="protein sequence ID" value="PAC:32902091.CDS.1"/>
    <property type="gene ID" value="Pp3c10_25779"/>
</dbReference>
<evidence type="ECO:0000313" key="3">
    <source>
        <dbReference type="Proteomes" id="UP000006727"/>
    </source>
</evidence>
<organism evidence="1">
    <name type="scientific">Physcomitrium patens</name>
    <name type="common">Spreading-leaved earth moss</name>
    <name type="synonym">Physcomitrella patens</name>
    <dbReference type="NCBI Taxonomy" id="3218"/>
    <lineage>
        <taxon>Eukaryota</taxon>
        <taxon>Viridiplantae</taxon>
        <taxon>Streptophyta</taxon>
        <taxon>Embryophyta</taxon>
        <taxon>Bryophyta</taxon>
        <taxon>Bryophytina</taxon>
        <taxon>Bryopsida</taxon>
        <taxon>Funariidae</taxon>
        <taxon>Funariales</taxon>
        <taxon>Funariaceae</taxon>
        <taxon>Physcomitrium</taxon>
    </lineage>
</organism>
<protein>
    <submittedName>
        <fullName evidence="1 2">Uncharacterized protein</fullName>
    </submittedName>
</protein>
<sequence length="85" mass="9680">MISFRSGCRSCTKGLEGPLAVHLLSFQNNTDYRLIVEFEAPEEEQWPLAKINPTPKYLLSAAGVLRLFSFHNKASIQLKCRLDRN</sequence>
<reference evidence="1 3" key="1">
    <citation type="journal article" date="2008" name="Science">
        <title>The Physcomitrella genome reveals evolutionary insights into the conquest of land by plants.</title>
        <authorList>
            <person name="Rensing S."/>
            <person name="Lang D."/>
            <person name="Zimmer A."/>
            <person name="Terry A."/>
            <person name="Salamov A."/>
            <person name="Shapiro H."/>
            <person name="Nishiyama T."/>
            <person name="Perroud P.-F."/>
            <person name="Lindquist E."/>
            <person name="Kamisugi Y."/>
            <person name="Tanahashi T."/>
            <person name="Sakakibara K."/>
            <person name="Fujita T."/>
            <person name="Oishi K."/>
            <person name="Shin-I T."/>
            <person name="Kuroki Y."/>
            <person name="Toyoda A."/>
            <person name="Suzuki Y."/>
            <person name="Hashimoto A."/>
            <person name="Yamaguchi K."/>
            <person name="Sugano A."/>
            <person name="Kohara Y."/>
            <person name="Fujiyama A."/>
            <person name="Anterola A."/>
            <person name="Aoki S."/>
            <person name="Ashton N."/>
            <person name="Barbazuk W.B."/>
            <person name="Barker E."/>
            <person name="Bennetzen J."/>
            <person name="Bezanilla M."/>
            <person name="Blankenship R."/>
            <person name="Cho S.H."/>
            <person name="Dutcher S."/>
            <person name="Estelle M."/>
            <person name="Fawcett J.A."/>
            <person name="Gundlach H."/>
            <person name="Hanada K."/>
            <person name="Heyl A."/>
            <person name="Hicks K.A."/>
            <person name="Hugh J."/>
            <person name="Lohr M."/>
            <person name="Mayer K."/>
            <person name="Melkozernov A."/>
            <person name="Murata T."/>
            <person name="Nelson D."/>
            <person name="Pils B."/>
            <person name="Prigge M."/>
            <person name="Reiss B."/>
            <person name="Renner T."/>
            <person name="Rombauts S."/>
            <person name="Rushton P."/>
            <person name="Sanderfoot A."/>
            <person name="Schween G."/>
            <person name="Shiu S.-H."/>
            <person name="Stueber K."/>
            <person name="Theodoulou F.L."/>
            <person name="Tu H."/>
            <person name="Van de Peer Y."/>
            <person name="Verrier P.J."/>
            <person name="Waters E."/>
            <person name="Wood A."/>
            <person name="Yang L."/>
            <person name="Cove D."/>
            <person name="Cuming A."/>
            <person name="Hasebe M."/>
            <person name="Lucas S."/>
            <person name="Mishler D.B."/>
            <person name="Reski R."/>
            <person name="Grigoriev I."/>
            <person name="Quatrano R.S."/>
            <person name="Boore J.L."/>
        </authorList>
    </citation>
    <scope>NUCLEOTIDE SEQUENCE [LARGE SCALE GENOMIC DNA]</scope>
    <source>
        <strain evidence="2 3">cv. Gransden 2004</strain>
    </source>
</reference>
<dbReference type="InParanoid" id="A0A2K1K0F2"/>
<dbReference type="Proteomes" id="UP000006727">
    <property type="component" value="Chromosome 10"/>
</dbReference>
<proteinExistence type="predicted"/>
<evidence type="ECO:0000313" key="2">
    <source>
        <dbReference type="EnsemblPlants" id="PAC:32902091.CDS.1"/>
    </source>
</evidence>
<dbReference type="AlphaFoldDB" id="A0A2K1K0F2"/>